<evidence type="ECO:0000313" key="1">
    <source>
        <dbReference type="EMBL" id="KKP69349.1"/>
    </source>
</evidence>
<comment type="caution">
    <text evidence="1">The sequence shown here is derived from an EMBL/GenBank/DDBJ whole genome shotgun (WGS) entry which is preliminary data.</text>
</comment>
<accession>A0A0G0BIN8</accession>
<dbReference type="Gene3D" id="1.10.3210.10">
    <property type="entry name" value="Hypothetical protein af1432"/>
    <property type="match status" value="1"/>
</dbReference>
<dbReference type="STRING" id="1618350.UR67_C0007G0054"/>
<sequence length="189" mass="21599">MISKTILQQANQFALSEIEKYQVPSKFHLELANNKGQILSQKLKANESIVYLGTTLMDCGLGEVFSKGNLKEHINTGVTKTKNFLDSFSELSRREKENILACVSEHHGVPKFFSLESEICCNSDCYRFVSVEGVLGGIINGRKMELENMVKLYLQKADEKWNALSLDICRKELRTQYKSIKEFLTFFIK</sequence>
<dbReference type="AlphaFoldDB" id="A0A0G0BIN8"/>
<gene>
    <name evidence="1" type="ORF">UR67_C0007G0054</name>
</gene>
<evidence type="ECO:0000313" key="2">
    <source>
        <dbReference type="Proteomes" id="UP000034581"/>
    </source>
</evidence>
<name>A0A0G0BIN8_UNCC3</name>
<proteinExistence type="predicted"/>
<dbReference type="EMBL" id="LBQB01000007">
    <property type="protein sequence ID" value="KKP69349.1"/>
    <property type="molecule type" value="Genomic_DNA"/>
</dbReference>
<protein>
    <recommendedName>
        <fullName evidence="3">HD domain-containing protein</fullName>
    </recommendedName>
</protein>
<reference evidence="1 2" key="1">
    <citation type="journal article" date="2015" name="Nature">
        <title>rRNA introns, odd ribosomes, and small enigmatic genomes across a large radiation of phyla.</title>
        <authorList>
            <person name="Brown C.T."/>
            <person name="Hug L.A."/>
            <person name="Thomas B.C."/>
            <person name="Sharon I."/>
            <person name="Castelle C.J."/>
            <person name="Singh A."/>
            <person name="Wilkins M.J."/>
            <person name="Williams K.H."/>
            <person name="Banfield J.F."/>
        </authorList>
    </citation>
    <scope>NUCLEOTIDE SEQUENCE [LARGE SCALE GENOMIC DNA]</scope>
</reference>
<dbReference type="Proteomes" id="UP000034581">
    <property type="component" value="Unassembled WGS sequence"/>
</dbReference>
<organism evidence="1 2">
    <name type="scientific">candidate division CPR3 bacterium GW2011_GWF2_35_18</name>
    <dbReference type="NCBI Taxonomy" id="1618350"/>
    <lineage>
        <taxon>Bacteria</taxon>
        <taxon>Bacteria division CPR3</taxon>
    </lineage>
</organism>
<dbReference type="SUPFAM" id="SSF109604">
    <property type="entry name" value="HD-domain/PDEase-like"/>
    <property type="match status" value="1"/>
</dbReference>
<evidence type="ECO:0008006" key="3">
    <source>
        <dbReference type="Google" id="ProtNLM"/>
    </source>
</evidence>